<keyword evidence="3" id="KW-1185">Reference proteome</keyword>
<feature type="compositionally biased region" description="Acidic residues" evidence="1">
    <location>
        <begin position="113"/>
        <end position="123"/>
    </location>
</feature>
<feature type="compositionally biased region" description="Basic and acidic residues" evidence="1">
    <location>
        <begin position="103"/>
        <end position="112"/>
    </location>
</feature>
<dbReference type="OrthoDB" id="2930561at2759"/>
<feature type="compositionally biased region" description="Basic and acidic residues" evidence="1">
    <location>
        <begin position="8"/>
        <end position="22"/>
    </location>
</feature>
<evidence type="ECO:0000313" key="3">
    <source>
        <dbReference type="Proteomes" id="UP000620124"/>
    </source>
</evidence>
<dbReference type="Proteomes" id="UP000620124">
    <property type="component" value="Unassembled WGS sequence"/>
</dbReference>
<feature type="region of interest" description="Disordered" evidence="1">
    <location>
        <begin position="64"/>
        <end position="138"/>
    </location>
</feature>
<evidence type="ECO:0000313" key="2">
    <source>
        <dbReference type="EMBL" id="KAF7372334.1"/>
    </source>
</evidence>
<organism evidence="2 3">
    <name type="scientific">Mycena venus</name>
    <dbReference type="NCBI Taxonomy" id="2733690"/>
    <lineage>
        <taxon>Eukaryota</taxon>
        <taxon>Fungi</taxon>
        <taxon>Dikarya</taxon>
        <taxon>Basidiomycota</taxon>
        <taxon>Agaricomycotina</taxon>
        <taxon>Agaricomycetes</taxon>
        <taxon>Agaricomycetidae</taxon>
        <taxon>Agaricales</taxon>
        <taxon>Marasmiineae</taxon>
        <taxon>Mycenaceae</taxon>
        <taxon>Mycena</taxon>
    </lineage>
</organism>
<reference evidence="2" key="1">
    <citation type="submission" date="2020-05" db="EMBL/GenBank/DDBJ databases">
        <title>Mycena genomes resolve the evolution of fungal bioluminescence.</title>
        <authorList>
            <person name="Tsai I.J."/>
        </authorList>
    </citation>
    <scope>NUCLEOTIDE SEQUENCE</scope>
    <source>
        <strain evidence="2">CCC161011</strain>
    </source>
</reference>
<evidence type="ECO:0000256" key="1">
    <source>
        <dbReference type="SAM" id="MobiDB-lite"/>
    </source>
</evidence>
<dbReference type="EMBL" id="JACAZI010000001">
    <property type="protein sequence ID" value="KAF7372334.1"/>
    <property type="molecule type" value="Genomic_DNA"/>
</dbReference>
<dbReference type="AlphaFoldDB" id="A0A8H6Z832"/>
<proteinExistence type="predicted"/>
<feature type="region of interest" description="Disordered" evidence="1">
    <location>
        <begin position="1"/>
        <end position="22"/>
    </location>
</feature>
<name>A0A8H6Z832_9AGAR</name>
<protein>
    <submittedName>
        <fullName evidence="2">Uncharacterized protein</fullName>
    </submittedName>
</protein>
<gene>
    <name evidence="2" type="ORF">MVEN_00093600</name>
</gene>
<sequence length="257" mass="28161">MGVSGWKWHPERGADIDPTTKDSWDAWVKNNLDGKRFCNKGWVHYNDLIPLMPEKAKGSHAFRGTAALSRKEKSPSPDWDEEELEKGFAATNNDEGVVGSDGDVGHEGAGRNEDEDDDQEDEASGCPRPTIGSARPPHSLQDMRELFASASGSVASTSTVPAAAPAVVPTVPPTPVFQTSPQRLISAVTLAQQEDWMTVPERLALIRILKEDPRMVDVYSAMLTEDMRIPWIIDELGKVGVVVFHHKYSMGPLSGIF</sequence>
<accession>A0A8H6Z832</accession>
<comment type="caution">
    <text evidence="2">The sequence shown here is derived from an EMBL/GenBank/DDBJ whole genome shotgun (WGS) entry which is preliminary data.</text>
</comment>